<evidence type="ECO:0000259" key="2">
    <source>
        <dbReference type="Pfam" id="PF00823"/>
    </source>
</evidence>
<evidence type="ECO:0000313" key="4">
    <source>
        <dbReference type="EMBL" id="MBS9532437.1"/>
    </source>
</evidence>
<dbReference type="EMBL" id="JAHCLR010000003">
    <property type="protein sequence ID" value="MBS9532437.1"/>
    <property type="molecule type" value="Genomic_DNA"/>
</dbReference>
<reference evidence="4 5" key="1">
    <citation type="submission" date="2021-05" db="EMBL/GenBank/DDBJ databases">
        <title>Mycobacterium acidophilum sp. nov., an extremely acid-tolerant member of the genus Mycobacterium.</title>
        <authorList>
            <person name="Xia J."/>
        </authorList>
    </citation>
    <scope>NUCLEOTIDE SEQUENCE [LARGE SCALE GENOMIC DNA]</scope>
    <source>
        <strain evidence="4 5">M1</strain>
    </source>
</reference>
<evidence type="ECO:0000313" key="5">
    <source>
        <dbReference type="Proteomes" id="UP001519535"/>
    </source>
</evidence>
<name>A0ABS5REP0_9MYCO</name>
<dbReference type="RefSeq" id="WP_214091320.1">
    <property type="nucleotide sequence ID" value="NZ_JAHCLR010000003.1"/>
</dbReference>
<dbReference type="Pfam" id="PF12484">
    <property type="entry name" value="PPE-SVP"/>
    <property type="match status" value="1"/>
</dbReference>
<dbReference type="PANTHER" id="PTHR46766">
    <property type="entry name" value="GLUTAMINE-RICH PROTEIN 2"/>
    <property type="match status" value="1"/>
</dbReference>
<proteinExistence type="inferred from homology"/>
<dbReference type="InterPro" id="IPR022171">
    <property type="entry name" value="PPE_C"/>
</dbReference>
<sequence>MIDFALLPPEVNSARMYAGPGSGPTLAAAAAWDVLSEELSSAAAFFEMTIVDLTIGPWRGPASMAMSAATLPLVAWLKATAAQAFETGSQAKAVAAAYEAAFAMTVPPPVIEANRALLRLLIATNFFGQNTPAIAAAEAHYAAMWAQDAVAMFGYAAGAHVAMRVSPFTPPPSATNPAGLAGQAAAVAHSAIANGANAASQAATSLPALSAQAQAAAAVTLTQAGSSAVTPVVPGTGATVLAGAQAFMDYITPFNSLTTSGFSAFQWASMVGQAMNAMEDTPNAYMNPRDVLANAAKAAEGVAKATVSPAAAFVPSGGAGVPAVTVGQATQLGGLSVPSSWPATSPTTGQAQATLAASRTAVAVAESEGAATRAGFGAPGLPGAAAAGGATKMRFVPRYGYRHKMMMRPPSGG</sequence>
<comment type="similarity">
    <text evidence="1">Belongs to the mycobacterial PPE family.</text>
</comment>
<dbReference type="Proteomes" id="UP001519535">
    <property type="component" value="Unassembled WGS sequence"/>
</dbReference>
<keyword evidence="5" id="KW-1185">Reference proteome</keyword>
<accession>A0ABS5REP0</accession>
<evidence type="ECO:0000259" key="3">
    <source>
        <dbReference type="Pfam" id="PF12484"/>
    </source>
</evidence>
<dbReference type="Pfam" id="PF00823">
    <property type="entry name" value="PPE"/>
    <property type="match status" value="1"/>
</dbReference>
<comment type="caution">
    <text evidence="4">The sequence shown here is derived from an EMBL/GenBank/DDBJ whole genome shotgun (WGS) entry which is preliminary data.</text>
</comment>
<dbReference type="InterPro" id="IPR038332">
    <property type="entry name" value="PPE_sf"/>
</dbReference>
<dbReference type="SUPFAM" id="SSF140459">
    <property type="entry name" value="PE/PPE dimer-like"/>
    <property type="match status" value="1"/>
</dbReference>
<feature type="domain" description="PPE family C-terminal" evidence="3">
    <location>
        <begin position="325"/>
        <end position="409"/>
    </location>
</feature>
<evidence type="ECO:0000256" key="1">
    <source>
        <dbReference type="ARBA" id="ARBA00010652"/>
    </source>
</evidence>
<organism evidence="4 5">
    <name type="scientific">Mycolicibacter acidiphilus</name>
    <dbReference type="NCBI Taxonomy" id="2835306"/>
    <lineage>
        <taxon>Bacteria</taxon>
        <taxon>Bacillati</taxon>
        <taxon>Actinomycetota</taxon>
        <taxon>Actinomycetes</taxon>
        <taxon>Mycobacteriales</taxon>
        <taxon>Mycobacteriaceae</taxon>
        <taxon>Mycolicibacter</taxon>
    </lineage>
</organism>
<gene>
    <name evidence="4" type="ORF">KIH27_02420</name>
</gene>
<dbReference type="PANTHER" id="PTHR46766:SF1">
    <property type="entry name" value="GLUTAMINE-RICH PROTEIN 2"/>
    <property type="match status" value="1"/>
</dbReference>
<dbReference type="InterPro" id="IPR000030">
    <property type="entry name" value="PPE_dom"/>
</dbReference>
<protein>
    <submittedName>
        <fullName evidence="4">PPE family protein</fullName>
    </submittedName>
</protein>
<dbReference type="Gene3D" id="1.20.1260.20">
    <property type="entry name" value="PPE superfamily"/>
    <property type="match status" value="1"/>
</dbReference>
<feature type="domain" description="PPE" evidence="2">
    <location>
        <begin position="3"/>
        <end position="163"/>
    </location>
</feature>